<reference evidence="1 2" key="1">
    <citation type="submission" date="2014-04" db="EMBL/GenBank/DDBJ databases">
        <authorList>
            <consortium name="International Citrus Genome Consortium"/>
            <person name="Gmitter F."/>
            <person name="Chen C."/>
            <person name="Farmerie W."/>
            <person name="Harkins T."/>
            <person name="Desany B."/>
            <person name="Mohiuddin M."/>
            <person name="Kodira C."/>
            <person name="Borodovsky M."/>
            <person name="Lomsadze A."/>
            <person name="Burns P."/>
            <person name="Jenkins J."/>
            <person name="Prochnik S."/>
            <person name="Shu S."/>
            <person name="Chapman J."/>
            <person name="Pitluck S."/>
            <person name="Schmutz J."/>
            <person name="Rokhsar D."/>
        </authorList>
    </citation>
    <scope>NUCLEOTIDE SEQUENCE</scope>
</reference>
<accession>A0A067H2M6</accession>
<evidence type="ECO:0000313" key="2">
    <source>
        <dbReference type="Proteomes" id="UP000027120"/>
    </source>
</evidence>
<evidence type="ECO:0000313" key="1">
    <source>
        <dbReference type="EMBL" id="KDO81977.1"/>
    </source>
</evidence>
<feature type="non-terminal residue" evidence="1">
    <location>
        <position position="1"/>
    </location>
</feature>
<keyword evidence="2" id="KW-1185">Reference proteome</keyword>
<sequence>EFMKSEDADVALNGLVDFLLRKKEQTMK</sequence>
<organism evidence="1 2">
    <name type="scientific">Citrus sinensis</name>
    <name type="common">Sweet orange</name>
    <name type="synonym">Citrus aurantium var. sinensis</name>
    <dbReference type="NCBI Taxonomy" id="2711"/>
    <lineage>
        <taxon>Eukaryota</taxon>
        <taxon>Viridiplantae</taxon>
        <taxon>Streptophyta</taxon>
        <taxon>Embryophyta</taxon>
        <taxon>Tracheophyta</taxon>
        <taxon>Spermatophyta</taxon>
        <taxon>Magnoliopsida</taxon>
        <taxon>eudicotyledons</taxon>
        <taxon>Gunneridae</taxon>
        <taxon>Pentapetalae</taxon>
        <taxon>rosids</taxon>
        <taxon>malvids</taxon>
        <taxon>Sapindales</taxon>
        <taxon>Rutaceae</taxon>
        <taxon>Aurantioideae</taxon>
        <taxon>Citrus</taxon>
    </lineage>
</organism>
<name>A0A067H2M6_CITSI</name>
<proteinExistence type="predicted"/>
<protein>
    <submittedName>
        <fullName evidence="1">Uncharacterized protein</fullName>
    </submittedName>
</protein>
<dbReference type="EMBL" id="KK784875">
    <property type="protein sequence ID" value="KDO81977.1"/>
    <property type="molecule type" value="Genomic_DNA"/>
</dbReference>
<dbReference type="AlphaFoldDB" id="A0A067H2M6"/>
<feature type="non-terminal residue" evidence="1">
    <location>
        <position position="28"/>
    </location>
</feature>
<dbReference type="Proteomes" id="UP000027120">
    <property type="component" value="Unassembled WGS sequence"/>
</dbReference>
<gene>
    <name evidence="1" type="ORF">CISIN_1g0470293mg</name>
</gene>